<dbReference type="SUPFAM" id="SSF52540">
    <property type="entry name" value="P-loop containing nucleoside triphosphate hydrolases"/>
    <property type="match status" value="2"/>
</dbReference>
<dbReference type="AlphaFoldDB" id="A0A0G0QRQ9"/>
<name>A0A0G0QRQ9_9BACT</name>
<dbReference type="GO" id="GO:0004386">
    <property type="term" value="F:helicase activity"/>
    <property type="evidence" value="ECO:0007669"/>
    <property type="project" value="UniProtKB-KW"/>
</dbReference>
<dbReference type="InterPro" id="IPR040980">
    <property type="entry name" value="SWI2_SNF2"/>
</dbReference>
<dbReference type="PROSITE" id="PS51192">
    <property type="entry name" value="HELICASE_ATP_BIND_1"/>
    <property type="match status" value="1"/>
</dbReference>
<evidence type="ECO:0000256" key="3">
    <source>
        <dbReference type="ARBA" id="ARBA00022722"/>
    </source>
</evidence>
<dbReference type="InterPro" id="IPR004473">
    <property type="entry name" value="Restrct_endonuc_typeI_HsdR"/>
</dbReference>
<dbReference type="PANTHER" id="PTHR30195:SF15">
    <property type="entry name" value="TYPE I RESTRICTION ENZYME HINDI ENDONUCLEASE SUBUNIT"/>
    <property type="match status" value="1"/>
</dbReference>
<evidence type="ECO:0000256" key="5">
    <source>
        <dbReference type="ARBA" id="ARBA00022747"/>
    </source>
</evidence>
<feature type="domain" description="Helicase ATP-binding" evidence="11">
    <location>
        <begin position="266"/>
        <end position="427"/>
    </location>
</feature>
<comment type="subunit">
    <text evidence="10">The type I restriction/modification system is composed of three polypeptides R, M and S.</text>
</comment>
<sequence length="978" mass="114723">MKFNEQYTVEKHIIKFLSQNLGYEYITPEKFALLRELENEYLINSHLAEAIKRINNITDDTEVQSVIREIKKIDTNEGFLNMLRNGINLKDSETGKMRDYMIVDYDNPENNHFIVTNQFYFEGNLENIRPDILIFLNGVPIADIEAKSPTASTSVSYENAIGQIKRYERVAMKLYWPNCFNVATDGLKTVYATTYAPEQYFLQWKDEKLEKKLDGQLEMTLTSLLEKKRLLDIVKNFIVFEQTKDGRVKKIARYQQLRATNKIVERVQDREKRKGLIWHTQGSGKSLTMFFTAWKLRFDKTLRNPKVFVLVDRIDLDDQIHDTFVNAGGKNVIRVTSCRDLEKKITNDERGIFISTIEKFNELPLHLENPNENVIILSDEAHRSNEGVAGIKLRDSMQRAFFFGFTGTPIDKTTLNTHRNFGQEGERYLDYYSIQQAIDDGATLPVTYEARLSKFFIDEEKIDQQFDEMTTDLSPEQKQLVMRRYGKKEALIKLDKRMRAVAQDIVDHYRLYIEPNGFKAQVVCYDREATARFKELFDELIPADWTEVIYSSGDPNTDADNLKKYNTSKAQREKIIDKFKDHRSPLRLLLVCDMLLTGFDAQIEQAMYLDKPLRDHNLLQAIARTNRVYPNKGCGKIIDYYGITRNLYEALNFDESIIDSALIDLDHLKKEFLEILTEIKDIFIGINQEDPSIENLRTCLKIFIDNEGKQRYFTDKYSRLKLLFEVLSPDPFLADYIRAFEWITSVYIAFLNDFRAENIAMEAFRTGDIPTFGQYGEKVKKLIQEQIDYEGITKNFRELKINDIYTLERLDKMDDEEKALNLEKMLKQEISINIDTNPIFQKFSERLTAIRKEFEQHQIDLSERIKRYFDLMNDIKSKADEAKDLGLNLREYGLFVISQEFLPKTDQPLLLTLSKDLSKRLQSILDEGWQNSSKREEFLKGVKQIVQELLLKEYKDRIQVEDFPKFLNRLVDIVIKKF</sequence>
<evidence type="ECO:0000256" key="10">
    <source>
        <dbReference type="RuleBase" id="RU364115"/>
    </source>
</evidence>
<keyword evidence="5 10" id="KW-0680">Restriction system</keyword>
<evidence type="ECO:0000256" key="8">
    <source>
        <dbReference type="ARBA" id="ARBA00022840"/>
    </source>
</evidence>
<accession>A0A0G0QRQ9</accession>
<evidence type="ECO:0000313" key="12">
    <source>
        <dbReference type="EMBL" id="KKR42843.1"/>
    </source>
</evidence>
<dbReference type="InterPro" id="IPR055180">
    <property type="entry name" value="HsdR_RecA-like_helicase_dom_2"/>
</dbReference>
<evidence type="ECO:0000256" key="1">
    <source>
        <dbReference type="ARBA" id="ARBA00000851"/>
    </source>
</evidence>
<dbReference type="InterPro" id="IPR021810">
    <property type="entry name" value="T1RH-like_C"/>
</dbReference>
<proteinExistence type="inferred from homology"/>
<dbReference type="SMART" id="SM00487">
    <property type="entry name" value="DEXDc"/>
    <property type="match status" value="1"/>
</dbReference>
<dbReference type="InterPro" id="IPR051268">
    <property type="entry name" value="Type-I_R_enzyme_R_subunit"/>
</dbReference>
<dbReference type="CDD" id="cd18800">
    <property type="entry name" value="SF2_C_EcoR124I-like"/>
    <property type="match status" value="1"/>
</dbReference>
<comment type="caution">
    <text evidence="12">The sequence shown here is derived from an EMBL/GenBank/DDBJ whole genome shotgun (WGS) entry which is preliminary data.</text>
</comment>
<evidence type="ECO:0000256" key="2">
    <source>
        <dbReference type="ARBA" id="ARBA00008598"/>
    </source>
</evidence>
<comment type="similarity">
    <text evidence="2 10">Belongs to the HsdR family.</text>
</comment>
<dbReference type="Pfam" id="PF04313">
    <property type="entry name" value="HSDR_N"/>
    <property type="match status" value="1"/>
</dbReference>
<evidence type="ECO:0000256" key="9">
    <source>
        <dbReference type="ARBA" id="ARBA00023125"/>
    </source>
</evidence>
<dbReference type="InterPro" id="IPR014001">
    <property type="entry name" value="Helicase_ATP-bd"/>
</dbReference>
<dbReference type="InterPro" id="IPR027417">
    <property type="entry name" value="P-loop_NTPase"/>
</dbReference>
<dbReference type="InterPro" id="IPR007409">
    <property type="entry name" value="Restrct_endonuc_type1_HsdR_N"/>
</dbReference>
<keyword evidence="8 10" id="KW-0067">ATP-binding</keyword>
<dbReference type="GO" id="GO:0003677">
    <property type="term" value="F:DNA binding"/>
    <property type="evidence" value="ECO:0007669"/>
    <property type="project" value="UniProtKB-KW"/>
</dbReference>
<evidence type="ECO:0000256" key="4">
    <source>
        <dbReference type="ARBA" id="ARBA00022741"/>
    </source>
</evidence>
<keyword evidence="7 10" id="KW-0378">Hydrolase</keyword>
<evidence type="ECO:0000313" key="13">
    <source>
        <dbReference type="Proteomes" id="UP000034881"/>
    </source>
</evidence>
<dbReference type="CDD" id="cd22332">
    <property type="entry name" value="HsdR_N"/>
    <property type="match status" value="1"/>
</dbReference>
<dbReference type="GO" id="GO:0009035">
    <property type="term" value="F:type I site-specific deoxyribonuclease activity"/>
    <property type="evidence" value="ECO:0007669"/>
    <property type="project" value="UniProtKB-EC"/>
</dbReference>
<protein>
    <recommendedName>
        <fullName evidence="10">Type I restriction enzyme endonuclease subunit</fullName>
        <shortName evidence="10">R protein</shortName>
        <ecNumber evidence="10">3.1.21.3</ecNumber>
    </recommendedName>
</protein>
<keyword evidence="12" id="KW-0347">Helicase</keyword>
<evidence type="ECO:0000256" key="7">
    <source>
        <dbReference type="ARBA" id="ARBA00022801"/>
    </source>
</evidence>
<dbReference type="GO" id="GO:0009307">
    <property type="term" value="P:DNA restriction-modification system"/>
    <property type="evidence" value="ECO:0007669"/>
    <property type="project" value="UniProtKB-KW"/>
</dbReference>
<organism evidence="12 13">
    <name type="scientific">Candidatus Daviesbacteria bacterium GW2011_GWC2_40_12</name>
    <dbReference type="NCBI Taxonomy" id="1618431"/>
    <lineage>
        <taxon>Bacteria</taxon>
        <taxon>Candidatus Daviesiibacteriota</taxon>
    </lineage>
</organism>
<dbReference type="PANTHER" id="PTHR30195">
    <property type="entry name" value="TYPE I SITE-SPECIFIC DEOXYRIBONUCLEASE PROTEIN SUBUNIT M AND R"/>
    <property type="match status" value="1"/>
</dbReference>
<dbReference type="Gene3D" id="3.90.1570.50">
    <property type="match status" value="1"/>
</dbReference>
<dbReference type="GO" id="GO:0005524">
    <property type="term" value="F:ATP binding"/>
    <property type="evidence" value="ECO:0007669"/>
    <property type="project" value="UniProtKB-KW"/>
</dbReference>
<keyword evidence="3" id="KW-0540">Nuclease</keyword>
<dbReference type="Pfam" id="PF22679">
    <property type="entry name" value="T1R_D3-like"/>
    <property type="match status" value="1"/>
</dbReference>
<keyword evidence="6" id="KW-0255">Endonuclease</keyword>
<evidence type="ECO:0000259" key="11">
    <source>
        <dbReference type="PROSITE" id="PS51192"/>
    </source>
</evidence>
<comment type="function">
    <text evidence="10">Subunit R is required for both nuclease and ATPase activities, but not for modification.</text>
</comment>
<keyword evidence="4 10" id="KW-0547">Nucleotide-binding</keyword>
<dbReference type="PATRIC" id="fig|1618431.3.peg.300"/>
<keyword evidence="9 10" id="KW-0238">DNA-binding</keyword>
<reference evidence="12 13" key="1">
    <citation type="journal article" date="2015" name="Nature">
        <title>rRNA introns, odd ribosomes, and small enigmatic genomes across a large radiation of phyla.</title>
        <authorList>
            <person name="Brown C.T."/>
            <person name="Hug L.A."/>
            <person name="Thomas B.C."/>
            <person name="Sharon I."/>
            <person name="Castelle C.J."/>
            <person name="Singh A."/>
            <person name="Wilkins M.J."/>
            <person name="Williams K.H."/>
            <person name="Banfield J.F."/>
        </authorList>
    </citation>
    <scope>NUCLEOTIDE SEQUENCE [LARGE SCALE GENOMIC DNA]</scope>
</reference>
<dbReference type="EMBL" id="LBYB01000001">
    <property type="protein sequence ID" value="KKR42843.1"/>
    <property type="molecule type" value="Genomic_DNA"/>
</dbReference>
<gene>
    <name evidence="12" type="ORF">UT77_C0001G0294</name>
</gene>
<dbReference type="Proteomes" id="UP000034881">
    <property type="component" value="Unassembled WGS sequence"/>
</dbReference>
<dbReference type="Gene3D" id="3.40.50.300">
    <property type="entry name" value="P-loop containing nucleotide triphosphate hydrolases"/>
    <property type="match status" value="2"/>
</dbReference>
<dbReference type="Pfam" id="PF18766">
    <property type="entry name" value="SWI2_SNF2"/>
    <property type="match status" value="1"/>
</dbReference>
<comment type="catalytic activity">
    <reaction evidence="1 10">
        <text>Endonucleolytic cleavage of DNA to give random double-stranded fragments with terminal 5'-phosphates, ATP is simultaneously hydrolyzed.</text>
        <dbReference type="EC" id="3.1.21.3"/>
    </reaction>
</comment>
<dbReference type="NCBIfam" id="TIGR00348">
    <property type="entry name" value="hsdR"/>
    <property type="match status" value="1"/>
</dbReference>
<dbReference type="EC" id="3.1.21.3" evidence="10"/>
<evidence type="ECO:0000256" key="6">
    <source>
        <dbReference type="ARBA" id="ARBA00022759"/>
    </source>
</evidence>
<dbReference type="Pfam" id="PF11867">
    <property type="entry name" value="T1RH-like_C"/>
    <property type="match status" value="1"/>
</dbReference>